<dbReference type="AlphaFoldDB" id="A0A2K1R0P5"/>
<gene>
    <name evidence="3" type="ORF">CAC42_2810</name>
</gene>
<dbReference type="EMBL" id="NKHZ01000017">
    <property type="protein sequence ID" value="PNS20879.1"/>
    <property type="molecule type" value="Genomic_DNA"/>
</dbReference>
<feature type="compositionally biased region" description="Low complexity" evidence="1">
    <location>
        <begin position="94"/>
        <end position="145"/>
    </location>
</feature>
<feature type="region of interest" description="Disordered" evidence="1">
    <location>
        <begin position="41"/>
        <end position="221"/>
    </location>
</feature>
<evidence type="ECO:0000313" key="3">
    <source>
        <dbReference type="EMBL" id="PNS20879.1"/>
    </source>
</evidence>
<feature type="signal peptide" evidence="2">
    <location>
        <begin position="1"/>
        <end position="16"/>
    </location>
</feature>
<name>A0A2K1R0P5_9PEZI</name>
<dbReference type="Proteomes" id="UP000243797">
    <property type="component" value="Unassembled WGS sequence"/>
</dbReference>
<keyword evidence="2" id="KW-0732">Signal</keyword>
<reference evidence="3 4" key="1">
    <citation type="submission" date="2017-06" db="EMBL/GenBank/DDBJ databases">
        <title>Draft genome sequence of a variant of Elsinoe murrayae.</title>
        <authorList>
            <person name="Cheng Q."/>
        </authorList>
    </citation>
    <scope>NUCLEOTIDE SEQUENCE [LARGE SCALE GENOMIC DNA]</scope>
    <source>
        <strain evidence="3 4">CQ-2017a</strain>
    </source>
</reference>
<evidence type="ECO:0000256" key="2">
    <source>
        <dbReference type="SAM" id="SignalP"/>
    </source>
</evidence>
<feature type="compositionally biased region" description="Basic and acidic residues" evidence="1">
    <location>
        <begin position="318"/>
        <end position="335"/>
    </location>
</feature>
<dbReference type="InParanoid" id="A0A2K1R0P5"/>
<feature type="region of interest" description="Disordered" evidence="1">
    <location>
        <begin position="298"/>
        <end position="356"/>
    </location>
</feature>
<accession>A0A2K1R0P5</accession>
<evidence type="ECO:0000256" key="1">
    <source>
        <dbReference type="SAM" id="MobiDB-lite"/>
    </source>
</evidence>
<proteinExistence type="predicted"/>
<comment type="caution">
    <text evidence="3">The sequence shown here is derived from an EMBL/GenBank/DDBJ whole genome shotgun (WGS) entry which is preliminary data.</text>
</comment>
<feature type="chain" id="PRO_5014350387" evidence="2">
    <location>
        <begin position="17"/>
        <end position="415"/>
    </location>
</feature>
<feature type="compositionally biased region" description="Polar residues" evidence="1">
    <location>
        <begin position="41"/>
        <end position="65"/>
    </location>
</feature>
<organism evidence="3 4">
    <name type="scientific">Sphaceloma murrayae</name>
    <dbReference type="NCBI Taxonomy" id="2082308"/>
    <lineage>
        <taxon>Eukaryota</taxon>
        <taxon>Fungi</taxon>
        <taxon>Dikarya</taxon>
        <taxon>Ascomycota</taxon>
        <taxon>Pezizomycotina</taxon>
        <taxon>Dothideomycetes</taxon>
        <taxon>Dothideomycetidae</taxon>
        <taxon>Myriangiales</taxon>
        <taxon>Elsinoaceae</taxon>
        <taxon>Sphaceloma</taxon>
    </lineage>
</organism>
<evidence type="ECO:0000313" key="4">
    <source>
        <dbReference type="Proteomes" id="UP000243797"/>
    </source>
</evidence>
<feature type="compositionally biased region" description="Polar residues" evidence="1">
    <location>
        <begin position="298"/>
        <end position="308"/>
    </location>
</feature>
<keyword evidence="4" id="KW-1185">Reference proteome</keyword>
<feature type="compositionally biased region" description="Basic and acidic residues" evidence="1">
    <location>
        <begin position="205"/>
        <end position="221"/>
    </location>
</feature>
<protein>
    <submittedName>
        <fullName evidence="3">Uncharacterized protein</fullName>
    </submittedName>
</protein>
<sequence>MHPIYLSLLLAGLGDAKYGICSRAGTKQSLSSSQVNQIARQLGVESSTAPSSPAKQGLTSKTTASKPVKRALPGPSKSDDSGSKGASIPLQQYAASSGSGAKAAAGKQPPKASSAGSDEPAAGRGPASASAPASASKSKKGSPVSRPSAPDTGKAGPSGNKGEAPESPPAPAAAGNQVSTARPSSGACRLDDSQPAQTSCYPEQSAERTNDQRSNLDLESGRVTRLTIRDASGVEHTLNVDTGPERSAARRFAESPLLANILTSKLVLIGLVTMTFGVANFARTVVNYEAAARIMQRQVGQSTRQPQESHGRLPPGIKQDDERTHNLEVSIERPSRNQQPPIPGRGDVAGRLGSPSPRLLKSRSIFTRSGCSVWEDPKVSALVMGAVFDMVEGGYQSMTMALQGDMIVLKIKKTA</sequence>